<dbReference type="AlphaFoldDB" id="A0A964T1F1"/>
<evidence type="ECO:0000259" key="6">
    <source>
        <dbReference type="Pfam" id="PF00924"/>
    </source>
</evidence>
<dbReference type="EMBL" id="SPKJ01000003">
    <property type="protein sequence ID" value="MYZ46525.1"/>
    <property type="molecule type" value="Genomic_DNA"/>
</dbReference>
<dbReference type="Proteomes" id="UP000773614">
    <property type="component" value="Unassembled WGS sequence"/>
</dbReference>
<dbReference type="Gene3D" id="2.30.30.60">
    <property type="match status" value="1"/>
</dbReference>
<organism evidence="7 8">
    <name type="scientific">Propylenella binzhouense</name>
    <dbReference type="NCBI Taxonomy" id="2555902"/>
    <lineage>
        <taxon>Bacteria</taxon>
        <taxon>Pseudomonadati</taxon>
        <taxon>Pseudomonadota</taxon>
        <taxon>Alphaproteobacteria</taxon>
        <taxon>Hyphomicrobiales</taxon>
        <taxon>Propylenellaceae</taxon>
        <taxon>Propylenella</taxon>
    </lineage>
</organism>
<accession>A0A964T1F1</accession>
<feature type="transmembrane region" description="Helical" evidence="5">
    <location>
        <begin position="97"/>
        <end position="122"/>
    </location>
</feature>
<proteinExistence type="predicted"/>
<dbReference type="Gene3D" id="1.10.287.1260">
    <property type="match status" value="1"/>
</dbReference>
<gene>
    <name evidence="7" type="ORF">E4O86_02160</name>
</gene>
<feature type="transmembrane region" description="Helical" evidence="5">
    <location>
        <begin position="67"/>
        <end position="85"/>
    </location>
</feature>
<dbReference type="RefSeq" id="WP_161138865.1">
    <property type="nucleotide sequence ID" value="NZ_SPKJ01000003.1"/>
</dbReference>
<feature type="transmembrane region" description="Helical" evidence="5">
    <location>
        <begin position="21"/>
        <end position="42"/>
    </location>
</feature>
<dbReference type="InterPro" id="IPR010920">
    <property type="entry name" value="LSM_dom_sf"/>
</dbReference>
<comment type="caution">
    <text evidence="7">The sequence shown here is derived from an EMBL/GenBank/DDBJ whole genome shotgun (WGS) entry which is preliminary data.</text>
</comment>
<comment type="subcellular location">
    <subcellularLocation>
        <location evidence="1">Membrane</location>
    </subcellularLocation>
</comment>
<dbReference type="GO" id="GO:0008381">
    <property type="term" value="F:mechanosensitive monoatomic ion channel activity"/>
    <property type="evidence" value="ECO:0007669"/>
    <property type="project" value="UniProtKB-ARBA"/>
</dbReference>
<dbReference type="InterPro" id="IPR006685">
    <property type="entry name" value="MscS_channel_2nd"/>
</dbReference>
<feature type="transmembrane region" description="Helical" evidence="5">
    <location>
        <begin position="143"/>
        <end position="164"/>
    </location>
</feature>
<keyword evidence="8" id="KW-1185">Reference proteome</keyword>
<dbReference type="SUPFAM" id="SSF50182">
    <property type="entry name" value="Sm-like ribonucleoproteins"/>
    <property type="match status" value="1"/>
</dbReference>
<evidence type="ECO:0000256" key="5">
    <source>
        <dbReference type="SAM" id="Phobius"/>
    </source>
</evidence>
<keyword evidence="4 5" id="KW-0472">Membrane</keyword>
<dbReference type="InterPro" id="IPR023408">
    <property type="entry name" value="MscS_beta-dom_sf"/>
</dbReference>
<evidence type="ECO:0000313" key="7">
    <source>
        <dbReference type="EMBL" id="MYZ46525.1"/>
    </source>
</evidence>
<name>A0A964T1F1_9HYPH</name>
<keyword evidence="3 5" id="KW-1133">Transmembrane helix</keyword>
<sequence length="374" mass="41415">MESIRAASAWIRHGLGWLPEWVQAVLLLAFAITVAILIHRLLARITDRIFSRNEFARKLVPRIRGPIRLALIILAVALVAPTTPLTGPQIRLIGHSLLVAFIVLVGWSLVRAVELGAALYLRRYRLDVEDNLLARKHFTQVRILRRAVDTLIIVLTASAALMTFDGVRQYGVSLFASAGAAGLVVGLAAQPVLSNLIAGIQLAITQPIRIEDAVIVEGEYGTIEEITATYVVVRLWDLRRLIVPLKYFIDTPFQNWTREGAAILGTVMLYLDYRAPIPAIRRKLGEIAKASPNWDHRVVGLQVTDAKDQVIELRALVSARNSPRAFDLRCEVREKLIAFLQAEHPEALPRQRVEFAGGDDAGRSGYPAMQAAAE</sequence>
<feature type="transmembrane region" description="Helical" evidence="5">
    <location>
        <begin position="170"/>
        <end position="189"/>
    </location>
</feature>
<protein>
    <submittedName>
        <fullName evidence="7">Mechanosensitive ion channel</fullName>
    </submittedName>
</protein>
<reference evidence="7" key="1">
    <citation type="submission" date="2019-03" db="EMBL/GenBank/DDBJ databases">
        <title>Afifella sp. nov., isolated from activated sludge.</title>
        <authorList>
            <person name="Li Q."/>
            <person name="Liu Y."/>
        </authorList>
    </citation>
    <scope>NUCLEOTIDE SEQUENCE</scope>
    <source>
        <strain evidence="7">L72</strain>
    </source>
</reference>
<dbReference type="PANTHER" id="PTHR30566:SF25">
    <property type="entry name" value="INNER MEMBRANE PROTEIN"/>
    <property type="match status" value="1"/>
</dbReference>
<dbReference type="GO" id="GO:0016020">
    <property type="term" value="C:membrane"/>
    <property type="evidence" value="ECO:0007669"/>
    <property type="project" value="UniProtKB-SubCell"/>
</dbReference>
<feature type="domain" description="Mechanosensitive ion channel MscS" evidence="6">
    <location>
        <begin position="192"/>
        <end position="258"/>
    </location>
</feature>
<keyword evidence="2 5" id="KW-0812">Transmembrane</keyword>
<evidence type="ECO:0000256" key="4">
    <source>
        <dbReference type="ARBA" id="ARBA00023136"/>
    </source>
</evidence>
<evidence type="ECO:0000256" key="1">
    <source>
        <dbReference type="ARBA" id="ARBA00004370"/>
    </source>
</evidence>
<dbReference type="Pfam" id="PF00924">
    <property type="entry name" value="MS_channel_2nd"/>
    <property type="match status" value="1"/>
</dbReference>
<evidence type="ECO:0000313" key="8">
    <source>
        <dbReference type="Proteomes" id="UP000773614"/>
    </source>
</evidence>
<evidence type="ECO:0000256" key="2">
    <source>
        <dbReference type="ARBA" id="ARBA00022692"/>
    </source>
</evidence>
<evidence type="ECO:0000256" key="3">
    <source>
        <dbReference type="ARBA" id="ARBA00022989"/>
    </source>
</evidence>
<dbReference type="PANTHER" id="PTHR30566">
    <property type="entry name" value="YNAI-RELATED MECHANOSENSITIVE ION CHANNEL"/>
    <property type="match status" value="1"/>
</dbReference>
<dbReference type="OrthoDB" id="9792218at2"/>